<dbReference type="OrthoDB" id="34330at2157"/>
<sequence>MNKDIGRRAERELVNILRNYGFKSVRIPTSNSSSNPLPDVFAIYGKNLLSIEVKSTWEKKVKVKELQIKKIIDFITMFPLKGRALIVVKFKGREWKVTEVETVNDIVVSEENSIPLHEYILRIINVELTSRESVVMT</sequence>
<comment type="cofactor">
    <cofactor evidence="1">
        <name>Mg(2+)</name>
        <dbReference type="ChEBI" id="CHEBI:18420"/>
    </cofactor>
</comment>
<evidence type="ECO:0000256" key="5">
    <source>
        <dbReference type="ARBA" id="ARBA00022763"/>
    </source>
</evidence>
<dbReference type="EMBL" id="JFZT01000017">
    <property type="protein sequence ID" value="EZQ11067.1"/>
    <property type="molecule type" value="Genomic_DNA"/>
</dbReference>
<evidence type="ECO:0000256" key="11">
    <source>
        <dbReference type="ARBA" id="ARBA00029354"/>
    </source>
</evidence>
<gene>
    <name evidence="12" type="ORF">CM19_02390</name>
</gene>
<keyword evidence="9" id="KW-0233">DNA recombination</keyword>
<evidence type="ECO:0000256" key="7">
    <source>
        <dbReference type="ARBA" id="ARBA00022842"/>
    </source>
</evidence>
<dbReference type="PANTHER" id="PTHR39651:SF1">
    <property type="entry name" value="HOLLIDAY JUNCTION RESOLVASE HJC"/>
    <property type="match status" value="1"/>
</dbReference>
<dbReference type="GO" id="GO:0008821">
    <property type="term" value="F:crossover junction DNA endonuclease activity"/>
    <property type="evidence" value="ECO:0007669"/>
    <property type="project" value="UniProtKB-EC"/>
</dbReference>
<protein>
    <submittedName>
        <fullName evidence="12">Endonuclease</fullName>
    </submittedName>
</protein>
<comment type="catalytic activity">
    <reaction evidence="11">
        <text>Endonucleolytic cleavage at a junction such as a reciprocal single-stranded crossover between two homologous DNA duplexes (Holliday junction).</text>
        <dbReference type="EC" id="3.1.21.10"/>
    </reaction>
</comment>
<dbReference type="GO" id="GO:0003677">
    <property type="term" value="F:DNA binding"/>
    <property type="evidence" value="ECO:0007669"/>
    <property type="project" value="UniProtKB-KW"/>
</dbReference>
<keyword evidence="10" id="KW-0234">DNA repair</keyword>
<keyword evidence="7" id="KW-0460">Magnesium</keyword>
<proteinExistence type="predicted"/>
<dbReference type="GO" id="GO:0006281">
    <property type="term" value="P:DNA repair"/>
    <property type="evidence" value="ECO:0007669"/>
    <property type="project" value="UniProtKB-KW"/>
</dbReference>
<dbReference type="PANTHER" id="PTHR39651">
    <property type="entry name" value="HOLLIDAY JUNCTION RESOLVASE HJC"/>
    <property type="match status" value="1"/>
</dbReference>
<dbReference type="Gene3D" id="3.40.1350.10">
    <property type="match status" value="1"/>
</dbReference>
<dbReference type="InterPro" id="IPR011335">
    <property type="entry name" value="Restrct_endonuc-II-like"/>
</dbReference>
<dbReference type="SUPFAM" id="SSF52980">
    <property type="entry name" value="Restriction endonuclease-like"/>
    <property type="match status" value="1"/>
</dbReference>
<dbReference type="AlphaFoldDB" id="A0A031LRS6"/>
<evidence type="ECO:0000256" key="1">
    <source>
        <dbReference type="ARBA" id="ARBA00001946"/>
    </source>
</evidence>
<evidence type="ECO:0000256" key="10">
    <source>
        <dbReference type="ARBA" id="ARBA00023204"/>
    </source>
</evidence>
<evidence type="ECO:0000256" key="2">
    <source>
        <dbReference type="ARBA" id="ARBA00022722"/>
    </source>
</evidence>
<dbReference type="STRING" id="1160895.CM19_02390"/>
<evidence type="ECO:0000313" key="13">
    <source>
        <dbReference type="Proteomes" id="UP000024332"/>
    </source>
</evidence>
<dbReference type="InterPro" id="IPR014428">
    <property type="entry name" value="Hjc_arc"/>
</dbReference>
<evidence type="ECO:0000313" key="12">
    <source>
        <dbReference type="EMBL" id="EZQ11067.1"/>
    </source>
</evidence>
<keyword evidence="2" id="KW-0540">Nuclease</keyword>
<organism evidence="12 13">
    <name type="scientific">Candidatus Acidianus copahuensis</name>
    <dbReference type="NCBI Taxonomy" id="1160895"/>
    <lineage>
        <taxon>Archaea</taxon>
        <taxon>Thermoproteota</taxon>
        <taxon>Thermoprotei</taxon>
        <taxon>Sulfolobales</taxon>
        <taxon>Sulfolobaceae</taxon>
        <taxon>Acidianus</taxon>
    </lineage>
</organism>
<evidence type="ECO:0000256" key="6">
    <source>
        <dbReference type="ARBA" id="ARBA00022801"/>
    </source>
</evidence>
<dbReference type="Pfam" id="PF01870">
    <property type="entry name" value="Hjc"/>
    <property type="match status" value="1"/>
</dbReference>
<accession>A0A031LRS6</accession>
<dbReference type="RefSeq" id="WP_048098798.1">
    <property type="nucleotide sequence ID" value="NZ_JFZT01000017.1"/>
</dbReference>
<keyword evidence="3" id="KW-0479">Metal-binding</keyword>
<dbReference type="NCBIfam" id="NF040854">
    <property type="entry name" value="Hol_resolv_Hjc"/>
    <property type="match status" value="1"/>
</dbReference>
<keyword evidence="8" id="KW-0238">DNA-binding</keyword>
<evidence type="ECO:0000256" key="9">
    <source>
        <dbReference type="ARBA" id="ARBA00023172"/>
    </source>
</evidence>
<dbReference type="InterPro" id="IPR011856">
    <property type="entry name" value="tRNA_endonuc-like_dom_sf"/>
</dbReference>
<dbReference type="GO" id="GO:0046872">
    <property type="term" value="F:metal ion binding"/>
    <property type="evidence" value="ECO:0007669"/>
    <property type="project" value="UniProtKB-KW"/>
</dbReference>
<dbReference type="Proteomes" id="UP000024332">
    <property type="component" value="Unassembled WGS sequence"/>
</dbReference>
<keyword evidence="4 12" id="KW-0255">Endonuclease</keyword>
<evidence type="ECO:0000256" key="4">
    <source>
        <dbReference type="ARBA" id="ARBA00022759"/>
    </source>
</evidence>
<evidence type="ECO:0000256" key="8">
    <source>
        <dbReference type="ARBA" id="ARBA00023125"/>
    </source>
</evidence>
<keyword evidence="5" id="KW-0227">DNA damage</keyword>
<comment type="caution">
    <text evidence="12">The sequence shown here is derived from an EMBL/GenBank/DDBJ whole genome shotgun (WGS) entry which is preliminary data.</text>
</comment>
<name>A0A031LRS6_9CREN</name>
<reference evidence="12 13" key="1">
    <citation type="submission" date="2014-03" db="EMBL/GenBank/DDBJ databases">
        <title>Draft genome sequence of the novel thermoacidophilic archaea Acidianus copahuensis ALE1 strain, isolated from Copahue volcanic area in Neuquen Argentina.</title>
        <authorList>
            <person name="Urbieta M.S."/>
            <person name="Rascovan N."/>
            <person name="Castro C."/>
            <person name="Revale S."/>
            <person name="Giaveno M.A."/>
            <person name="Vazquez M.P."/>
            <person name="Donati E.R."/>
        </authorList>
    </citation>
    <scope>NUCLEOTIDE SEQUENCE [LARGE SCALE GENOMIC DNA]</scope>
    <source>
        <strain evidence="12 13">ALE1</strain>
    </source>
</reference>
<keyword evidence="6" id="KW-0378">Hydrolase</keyword>
<dbReference type="GO" id="GO:0006310">
    <property type="term" value="P:DNA recombination"/>
    <property type="evidence" value="ECO:0007669"/>
    <property type="project" value="UniProtKB-KW"/>
</dbReference>
<evidence type="ECO:0000256" key="3">
    <source>
        <dbReference type="ARBA" id="ARBA00022723"/>
    </source>
</evidence>
<dbReference type="InterPro" id="IPR002732">
    <property type="entry name" value="Hjc"/>
</dbReference>
<keyword evidence="13" id="KW-1185">Reference proteome</keyword>